<name>A0A147GZZ4_9BURK</name>
<proteinExistence type="predicted"/>
<dbReference type="InterPro" id="IPR025392">
    <property type="entry name" value="DUF4124"/>
</dbReference>
<reference evidence="4 5" key="1">
    <citation type="journal article" date="2016" name="Front. Microbiol.">
        <title>Genomic Resource of Rice Seed Associated Bacteria.</title>
        <authorList>
            <person name="Midha S."/>
            <person name="Bansal K."/>
            <person name="Sharma S."/>
            <person name="Kumar N."/>
            <person name="Patil P.P."/>
            <person name="Chaudhry V."/>
            <person name="Patil P.B."/>
        </authorList>
    </citation>
    <scope>NUCLEOTIDE SEQUENCE [LARGE SCALE GENOMIC DNA]</scope>
    <source>
        <strain evidence="4 5">NS331</strain>
    </source>
</reference>
<dbReference type="RefSeq" id="WP_058641425.1">
    <property type="nucleotide sequence ID" value="NZ_LDSL01000051.1"/>
</dbReference>
<accession>A0A147GZZ4</accession>
<evidence type="ECO:0000256" key="2">
    <source>
        <dbReference type="SAM" id="SignalP"/>
    </source>
</evidence>
<evidence type="ECO:0000259" key="3">
    <source>
        <dbReference type="Pfam" id="PF13511"/>
    </source>
</evidence>
<feature type="signal peptide" evidence="2">
    <location>
        <begin position="1"/>
        <end position="20"/>
    </location>
</feature>
<dbReference type="AlphaFoldDB" id="A0A147GZZ4"/>
<feature type="compositionally biased region" description="Basic and acidic residues" evidence="1">
    <location>
        <begin position="80"/>
        <end position="116"/>
    </location>
</feature>
<keyword evidence="2" id="KW-0732">Signal</keyword>
<gene>
    <name evidence="4" type="ORF">NS331_07730</name>
</gene>
<protein>
    <submittedName>
        <fullName evidence="4">Membrane protein</fullName>
    </submittedName>
</protein>
<dbReference type="OrthoDB" id="9181422at2"/>
<feature type="compositionally biased region" description="Low complexity" evidence="1">
    <location>
        <begin position="69"/>
        <end position="79"/>
    </location>
</feature>
<dbReference type="Proteomes" id="UP000072741">
    <property type="component" value="Unassembled WGS sequence"/>
</dbReference>
<evidence type="ECO:0000256" key="1">
    <source>
        <dbReference type="SAM" id="MobiDB-lite"/>
    </source>
</evidence>
<feature type="chain" id="PRO_5007546908" evidence="2">
    <location>
        <begin position="21"/>
        <end position="166"/>
    </location>
</feature>
<evidence type="ECO:0000313" key="4">
    <source>
        <dbReference type="EMBL" id="KTT23113.1"/>
    </source>
</evidence>
<dbReference type="Pfam" id="PF13511">
    <property type="entry name" value="DUF4124"/>
    <property type="match status" value="1"/>
</dbReference>
<feature type="domain" description="DUF4124" evidence="3">
    <location>
        <begin position="10"/>
        <end position="58"/>
    </location>
</feature>
<evidence type="ECO:0000313" key="5">
    <source>
        <dbReference type="Proteomes" id="UP000072741"/>
    </source>
</evidence>
<keyword evidence="5" id="KW-1185">Reference proteome</keyword>
<feature type="region of interest" description="Disordered" evidence="1">
    <location>
        <begin position="35"/>
        <end position="166"/>
    </location>
</feature>
<comment type="caution">
    <text evidence="4">The sequence shown here is derived from an EMBL/GenBank/DDBJ whole genome shotgun (WGS) entry which is preliminary data.</text>
</comment>
<dbReference type="PATRIC" id="fig|433924.3.peg.3529"/>
<sequence length="166" mass="17954">MRPALCVMVALLALPLAAQAQWQWIDGNGRKVFSDRAPPPEVPERNILARPPGGTPPPMVTPSTDAGRAPAPAAAASAPRVDKALEERTRQAEQAEKAKRAEEEQKLARAKQENCSRARQGLATLDSGMRIARVNSQGEREVMDDAARAAEQRRLQSVVQSDCAAR</sequence>
<feature type="compositionally biased region" description="Basic and acidic residues" evidence="1">
    <location>
        <begin position="138"/>
        <end position="154"/>
    </location>
</feature>
<dbReference type="EMBL" id="LDSL01000051">
    <property type="protein sequence ID" value="KTT23113.1"/>
    <property type="molecule type" value="Genomic_DNA"/>
</dbReference>
<organism evidence="4 5">
    <name type="scientific">Pseudacidovorax intermedius</name>
    <dbReference type="NCBI Taxonomy" id="433924"/>
    <lineage>
        <taxon>Bacteria</taxon>
        <taxon>Pseudomonadati</taxon>
        <taxon>Pseudomonadota</taxon>
        <taxon>Betaproteobacteria</taxon>
        <taxon>Burkholderiales</taxon>
        <taxon>Comamonadaceae</taxon>
        <taxon>Pseudacidovorax</taxon>
    </lineage>
</organism>